<feature type="region of interest" description="Disordered" evidence="1">
    <location>
        <begin position="85"/>
        <end position="129"/>
    </location>
</feature>
<dbReference type="EMBL" id="JAAALK010000080">
    <property type="protein sequence ID" value="KAG8095040.1"/>
    <property type="molecule type" value="Genomic_DNA"/>
</dbReference>
<proteinExistence type="predicted"/>
<accession>A0A8J5WP79</accession>
<organism evidence="2 3">
    <name type="scientific">Zizania palustris</name>
    <name type="common">Northern wild rice</name>
    <dbReference type="NCBI Taxonomy" id="103762"/>
    <lineage>
        <taxon>Eukaryota</taxon>
        <taxon>Viridiplantae</taxon>
        <taxon>Streptophyta</taxon>
        <taxon>Embryophyta</taxon>
        <taxon>Tracheophyta</taxon>
        <taxon>Spermatophyta</taxon>
        <taxon>Magnoliopsida</taxon>
        <taxon>Liliopsida</taxon>
        <taxon>Poales</taxon>
        <taxon>Poaceae</taxon>
        <taxon>BOP clade</taxon>
        <taxon>Oryzoideae</taxon>
        <taxon>Oryzeae</taxon>
        <taxon>Zizaniinae</taxon>
        <taxon>Zizania</taxon>
    </lineage>
</organism>
<sequence>MHLFDRPFRSYYERLHPGYADDSLLVCFLTPFAHFPRYLASSLILMSCRDGADALQVSWSGRPIDYQVQSYVSVLGSGAPLPKDLLSDGRFKTPTHKRKASDGGTHRSTRPRLGQSTPSAPSAKQDEAATEVPSSVQAYLDLCPTYLVLSFQRLMPFNIQPSSPAAIFPPDASSLVADEPTSTQSMPLVGGIAMETVIGVNMPKSAPVDPDVSANVIGTVADVEADMPGGMVFDVGVHSVSSPHEVLNSFFLFPFVSCIADISLHYGRWWMPHDLLPFKVALRKRGHTLF</sequence>
<keyword evidence="3" id="KW-1185">Reference proteome</keyword>
<dbReference type="AlphaFoldDB" id="A0A8J5WP79"/>
<dbReference type="Proteomes" id="UP000729402">
    <property type="component" value="Unassembled WGS sequence"/>
</dbReference>
<reference evidence="2" key="1">
    <citation type="journal article" date="2021" name="bioRxiv">
        <title>Whole Genome Assembly and Annotation of Northern Wild Rice, Zizania palustris L., Supports a Whole Genome Duplication in the Zizania Genus.</title>
        <authorList>
            <person name="Haas M."/>
            <person name="Kono T."/>
            <person name="Macchietto M."/>
            <person name="Millas R."/>
            <person name="McGilp L."/>
            <person name="Shao M."/>
            <person name="Duquette J."/>
            <person name="Hirsch C.N."/>
            <person name="Kimball J."/>
        </authorList>
    </citation>
    <scope>NUCLEOTIDE SEQUENCE</scope>
    <source>
        <tissue evidence="2">Fresh leaf tissue</tissue>
    </source>
</reference>
<name>A0A8J5WP79_ZIZPA</name>
<protein>
    <submittedName>
        <fullName evidence="2">Uncharacterized protein</fullName>
    </submittedName>
</protein>
<comment type="caution">
    <text evidence="2">The sequence shown here is derived from an EMBL/GenBank/DDBJ whole genome shotgun (WGS) entry which is preliminary data.</text>
</comment>
<evidence type="ECO:0000313" key="3">
    <source>
        <dbReference type="Proteomes" id="UP000729402"/>
    </source>
</evidence>
<reference evidence="2" key="2">
    <citation type="submission" date="2021-02" db="EMBL/GenBank/DDBJ databases">
        <authorList>
            <person name="Kimball J.A."/>
            <person name="Haas M.W."/>
            <person name="Macchietto M."/>
            <person name="Kono T."/>
            <person name="Duquette J."/>
            <person name="Shao M."/>
        </authorList>
    </citation>
    <scope>NUCLEOTIDE SEQUENCE</scope>
    <source>
        <tissue evidence="2">Fresh leaf tissue</tissue>
    </source>
</reference>
<evidence type="ECO:0000313" key="2">
    <source>
        <dbReference type="EMBL" id="KAG8095040.1"/>
    </source>
</evidence>
<gene>
    <name evidence="2" type="ORF">GUJ93_ZPchr0012g20281</name>
</gene>
<evidence type="ECO:0000256" key="1">
    <source>
        <dbReference type="SAM" id="MobiDB-lite"/>
    </source>
</evidence>